<reference evidence="2 3" key="1">
    <citation type="submission" date="2017-03" db="EMBL/GenBank/DDBJ databases">
        <authorList>
            <person name="Afonso C.L."/>
            <person name="Miller P.J."/>
            <person name="Scott M.A."/>
            <person name="Spackman E."/>
            <person name="Goraichik I."/>
            <person name="Dimitrov K.M."/>
            <person name="Suarez D.L."/>
            <person name="Swayne D.E."/>
        </authorList>
    </citation>
    <scope>NUCLEOTIDE SEQUENCE [LARGE SCALE GENOMIC DNA]</scope>
    <source>
        <strain evidence="2 3">CECT 8397</strain>
    </source>
</reference>
<feature type="chain" id="PRO_5013142367" evidence="1">
    <location>
        <begin position="20"/>
        <end position="110"/>
    </location>
</feature>
<keyword evidence="1" id="KW-0732">Signal</keyword>
<organism evidence="2 3">
    <name type="scientific">Pseudooctadecabacter jejudonensis</name>
    <dbReference type="NCBI Taxonomy" id="1391910"/>
    <lineage>
        <taxon>Bacteria</taxon>
        <taxon>Pseudomonadati</taxon>
        <taxon>Pseudomonadota</taxon>
        <taxon>Alphaproteobacteria</taxon>
        <taxon>Rhodobacterales</taxon>
        <taxon>Paracoccaceae</taxon>
        <taxon>Pseudooctadecabacter</taxon>
    </lineage>
</organism>
<dbReference type="EMBL" id="FWFT01000012">
    <property type="protein sequence ID" value="SLN64698.1"/>
    <property type="molecule type" value="Genomic_DNA"/>
</dbReference>
<evidence type="ECO:0000313" key="2">
    <source>
        <dbReference type="EMBL" id="SLN64698.1"/>
    </source>
</evidence>
<gene>
    <name evidence="2" type="ORF">PSJ8397_03400</name>
</gene>
<feature type="signal peptide" evidence="1">
    <location>
        <begin position="1"/>
        <end position="19"/>
    </location>
</feature>
<accession>A0A1Y5THY1</accession>
<dbReference type="Proteomes" id="UP000193623">
    <property type="component" value="Unassembled WGS sequence"/>
</dbReference>
<name>A0A1Y5THY1_9RHOB</name>
<dbReference type="RefSeq" id="WP_085865779.1">
    <property type="nucleotide sequence ID" value="NZ_FWFT01000012.1"/>
</dbReference>
<dbReference type="AlphaFoldDB" id="A0A1Y5THY1"/>
<evidence type="ECO:0000256" key="1">
    <source>
        <dbReference type="SAM" id="SignalP"/>
    </source>
</evidence>
<protein>
    <submittedName>
        <fullName evidence="2">Uncharacterized protein</fullName>
    </submittedName>
</protein>
<keyword evidence="3" id="KW-1185">Reference proteome</keyword>
<proteinExistence type="predicted"/>
<evidence type="ECO:0000313" key="3">
    <source>
        <dbReference type="Proteomes" id="UP000193623"/>
    </source>
</evidence>
<dbReference type="OrthoDB" id="7876219at2"/>
<sequence>MFKTLTLSLAALAATATLAAAESSYISNFVKEQNRDNLIELGTVRAAGNGVVEIFGYHKGKLGPLLGSESLHAGSNLDVEINVRRRPLTDVLAVLKVNGQIVDTQEIELN</sequence>